<keyword evidence="1" id="KW-1133">Transmembrane helix</keyword>
<dbReference type="EMBL" id="KJ631405">
    <property type="protein sequence ID" value="AIF26278.1"/>
    <property type="molecule type" value="Genomic_DNA"/>
</dbReference>
<reference evidence="2" key="1">
    <citation type="submission" date="2014-03" db="EMBL/GenBank/DDBJ databases">
        <title>A sequence of cellulolytic fosmid clone of goat rumen metagenome.</title>
        <authorList>
            <person name="Lee K.-T."/>
            <person name="Kim J.-Y."/>
            <person name="Kim Y.-J."/>
            <person name="Ahn J.-H."/>
            <person name="Park M.-N."/>
            <person name="Kim J.-H."/>
            <person name="Kim T.-H."/>
        </authorList>
    </citation>
    <scope>NUCLEOTIDE SEQUENCE</scope>
</reference>
<organism evidence="2">
    <name type="scientific">uncultured bacterium Lq_025_E06</name>
    <dbReference type="NCBI Taxonomy" id="1489290"/>
    <lineage>
        <taxon>Bacteria</taxon>
        <taxon>environmental samples</taxon>
    </lineage>
</organism>
<proteinExistence type="predicted"/>
<keyword evidence="1" id="KW-0472">Membrane</keyword>
<accession>A0A0B4N1X2</accession>
<name>A0A0B4N1X2_9BACT</name>
<protein>
    <recommendedName>
        <fullName evidence="3">Lipoprotein</fullName>
    </recommendedName>
</protein>
<feature type="transmembrane region" description="Helical" evidence="1">
    <location>
        <begin position="44"/>
        <end position="64"/>
    </location>
</feature>
<evidence type="ECO:0000256" key="1">
    <source>
        <dbReference type="SAM" id="Phobius"/>
    </source>
</evidence>
<sequence>MKHRVVLALFCILLLSGCNGIKISKPMLRMIVSGSDKISSEPAYALWSVVNWFDAIVLDCLWFCHDRHFVIPGTEDMVKDYHDYWFHIKGALIGMVLGFPAALVAGWVTIL</sequence>
<keyword evidence="1" id="KW-0812">Transmembrane</keyword>
<dbReference type="AlphaFoldDB" id="A0A0B4N1X2"/>
<evidence type="ECO:0008006" key="3">
    <source>
        <dbReference type="Google" id="ProtNLM"/>
    </source>
</evidence>
<evidence type="ECO:0000313" key="2">
    <source>
        <dbReference type="EMBL" id="AIF26278.1"/>
    </source>
</evidence>
<feature type="transmembrane region" description="Helical" evidence="1">
    <location>
        <begin position="84"/>
        <end position="110"/>
    </location>
</feature>
<dbReference type="PROSITE" id="PS51257">
    <property type="entry name" value="PROKAR_LIPOPROTEIN"/>
    <property type="match status" value="1"/>
</dbReference>